<dbReference type="PaxDb" id="584708-Apau_0996"/>
<dbReference type="EMBL" id="CM001022">
    <property type="protein sequence ID" value="EFQ23423.1"/>
    <property type="molecule type" value="Genomic_DNA"/>
</dbReference>
<evidence type="ECO:0000259" key="1">
    <source>
        <dbReference type="SMART" id="SM00881"/>
    </source>
</evidence>
<dbReference type="OrthoDB" id="9804695at2"/>
<name>E3CWX3_9BACT</name>
<dbReference type="HOGENOM" id="CLU_112567_1_2_0"/>
<dbReference type="eggNOG" id="COG1832">
    <property type="taxonomic scope" value="Bacteria"/>
</dbReference>
<dbReference type="STRING" id="584708.Apau_0996"/>
<reference evidence="2 3" key="1">
    <citation type="journal article" date="2010" name="Stand. Genomic Sci.">
        <title>Non-contiguous finished genome sequence of Aminomonas paucivorans type strain (GLU-3).</title>
        <authorList>
            <person name="Pitluck S."/>
            <person name="Yasawong M."/>
            <person name="Held B."/>
            <person name="Lapidus A."/>
            <person name="Nolan M."/>
            <person name="Copeland A."/>
            <person name="Lucas S."/>
            <person name="Del Rio T.G."/>
            <person name="Tice H."/>
            <person name="Cheng J.F."/>
            <person name="Chertkov O."/>
            <person name="Goodwin L."/>
            <person name="Tapia R."/>
            <person name="Han C."/>
            <person name="Liolios K."/>
            <person name="Ivanova N."/>
            <person name="Mavromatis K."/>
            <person name="Ovchinnikova G."/>
            <person name="Pati A."/>
            <person name="Chen A."/>
            <person name="Palaniappan K."/>
            <person name="Land M."/>
            <person name="Hauser L."/>
            <person name="Chang Y.J."/>
            <person name="Jeffries C.D."/>
            <person name="Pukall R."/>
            <person name="Spring S."/>
            <person name="Rohde M."/>
            <person name="Sikorski J."/>
            <person name="Goker M."/>
            <person name="Woyke T."/>
            <person name="Bristow J."/>
            <person name="Eisen J.A."/>
            <person name="Markowitz V."/>
            <person name="Hugenholtz P."/>
            <person name="Kyrpides N.C."/>
            <person name="Klenk H.P."/>
        </authorList>
    </citation>
    <scope>NUCLEOTIDE SEQUENCE [LARGE SCALE GENOMIC DNA]</scope>
    <source>
        <strain evidence="2 3">DSM 12260</strain>
    </source>
</reference>
<dbReference type="InterPro" id="IPR036291">
    <property type="entry name" value="NAD(P)-bd_dom_sf"/>
</dbReference>
<dbReference type="PANTHER" id="PTHR33303:SF2">
    <property type="entry name" value="COA-BINDING DOMAIN-CONTAINING PROTEIN"/>
    <property type="match status" value="1"/>
</dbReference>
<accession>E3CWX3</accession>
<dbReference type="Pfam" id="PF13380">
    <property type="entry name" value="CoA_binding_2"/>
    <property type="match status" value="1"/>
</dbReference>
<protein>
    <submittedName>
        <fullName evidence="2">CoA-binding domain protein</fullName>
    </submittedName>
</protein>
<dbReference type="Proteomes" id="UP000005096">
    <property type="component" value="Chromosome"/>
</dbReference>
<proteinExistence type="predicted"/>
<dbReference type="InterPro" id="IPR003781">
    <property type="entry name" value="CoA-bd"/>
</dbReference>
<dbReference type="SUPFAM" id="SSF51735">
    <property type="entry name" value="NAD(P)-binding Rossmann-fold domains"/>
    <property type="match status" value="1"/>
</dbReference>
<dbReference type="AlphaFoldDB" id="E3CWX3"/>
<dbReference type="PANTHER" id="PTHR33303">
    <property type="entry name" value="CYTOPLASMIC PROTEIN-RELATED"/>
    <property type="match status" value="1"/>
</dbReference>
<keyword evidence="3" id="KW-1185">Reference proteome</keyword>
<sequence>MTFEDIVRKWVCVPSRVALVGASPREDRPVSGIQAYLQARGFTVYPVNPAYRGASLGGVPCLGGLEDLPGPVDLVVLFLSPEKQAEALHQVRRLSPTPVVWFQPGAENPLGAENLRREGVEVVEDCILATHKRLCGKA</sequence>
<evidence type="ECO:0000313" key="2">
    <source>
        <dbReference type="EMBL" id="EFQ23423.1"/>
    </source>
</evidence>
<dbReference type="Gene3D" id="3.40.50.720">
    <property type="entry name" value="NAD(P)-binding Rossmann-like Domain"/>
    <property type="match status" value="1"/>
</dbReference>
<gene>
    <name evidence="2" type="ORF">Apau_0996</name>
</gene>
<dbReference type="SMART" id="SM00881">
    <property type="entry name" value="CoA_binding"/>
    <property type="match status" value="1"/>
</dbReference>
<feature type="domain" description="CoA-binding" evidence="1">
    <location>
        <begin position="14"/>
        <end position="106"/>
    </location>
</feature>
<evidence type="ECO:0000313" key="3">
    <source>
        <dbReference type="Proteomes" id="UP000005096"/>
    </source>
</evidence>
<organism evidence="2 3">
    <name type="scientific">Aminomonas paucivorans DSM 12260</name>
    <dbReference type="NCBI Taxonomy" id="584708"/>
    <lineage>
        <taxon>Bacteria</taxon>
        <taxon>Thermotogati</taxon>
        <taxon>Synergistota</taxon>
        <taxon>Synergistia</taxon>
        <taxon>Synergistales</taxon>
        <taxon>Synergistaceae</taxon>
        <taxon>Aminomonas</taxon>
    </lineage>
</organism>